<dbReference type="InterPro" id="IPR000962">
    <property type="entry name" value="Znf_DskA_TraR"/>
</dbReference>
<dbReference type="InterPro" id="IPR048489">
    <property type="entry name" value="DksA_N"/>
</dbReference>
<dbReference type="SUPFAM" id="SSF57716">
    <property type="entry name" value="Glucocorticoid receptor-like (DNA-binding domain)"/>
    <property type="match status" value="1"/>
</dbReference>
<dbReference type="Pfam" id="PF01258">
    <property type="entry name" value="zf-dskA_traR"/>
    <property type="match status" value="1"/>
</dbReference>
<evidence type="ECO:0000256" key="4">
    <source>
        <dbReference type="ARBA" id="ARBA00022833"/>
    </source>
</evidence>
<evidence type="ECO:0000256" key="1">
    <source>
        <dbReference type="ARBA" id="ARBA00022490"/>
    </source>
</evidence>
<reference evidence="8" key="1">
    <citation type="journal article" date="2020" name="mSystems">
        <title>Genome- and Community-Level Interaction Insights into Carbon Utilization and Element Cycling Functions of Hydrothermarchaeota in Hydrothermal Sediment.</title>
        <authorList>
            <person name="Zhou Z."/>
            <person name="Liu Y."/>
            <person name="Xu W."/>
            <person name="Pan J."/>
            <person name="Luo Z.H."/>
            <person name="Li M."/>
        </authorList>
    </citation>
    <scope>NUCLEOTIDE SEQUENCE [LARGE SCALE GENOMIC DNA]</scope>
    <source>
        <strain evidence="8">HyVt-45</strain>
    </source>
</reference>
<feature type="domain" description="Zinc finger DksA/TraR C4-type" evidence="6">
    <location>
        <begin position="79"/>
        <end position="113"/>
    </location>
</feature>
<dbReference type="InterPro" id="IPR037187">
    <property type="entry name" value="DnaK_N"/>
</dbReference>
<evidence type="ECO:0000256" key="3">
    <source>
        <dbReference type="ARBA" id="ARBA00022771"/>
    </source>
</evidence>
<comment type="caution">
    <text evidence="8">The sequence shown here is derived from an EMBL/GenBank/DDBJ whole genome shotgun (WGS) entry which is preliminary data.</text>
</comment>
<dbReference type="PANTHER" id="PTHR33823">
    <property type="entry name" value="RNA POLYMERASE-BINDING TRANSCRIPTION FACTOR DKSA-RELATED"/>
    <property type="match status" value="1"/>
</dbReference>
<feature type="zinc finger region" description="dksA C4-type" evidence="5">
    <location>
        <begin position="84"/>
        <end position="108"/>
    </location>
</feature>
<dbReference type="PROSITE" id="PS01102">
    <property type="entry name" value="ZF_DKSA_1"/>
    <property type="match status" value="1"/>
</dbReference>
<protein>
    <submittedName>
        <fullName evidence="8">RNA polymerase-binding protein DksA</fullName>
    </submittedName>
</protein>
<evidence type="ECO:0000259" key="7">
    <source>
        <dbReference type="Pfam" id="PF21157"/>
    </source>
</evidence>
<name>A0A7V1I605_DESA2</name>
<keyword evidence="2" id="KW-0479">Metal-binding</keyword>
<evidence type="ECO:0000256" key="5">
    <source>
        <dbReference type="PROSITE-ProRule" id="PRU00510"/>
    </source>
</evidence>
<organism evidence="8">
    <name type="scientific">Desulfofervidus auxilii</name>
    <dbReference type="NCBI Taxonomy" id="1621989"/>
    <lineage>
        <taxon>Bacteria</taxon>
        <taxon>Pseudomonadati</taxon>
        <taxon>Thermodesulfobacteriota</taxon>
        <taxon>Candidatus Desulfofervidia</taxon>
        <taxon>Candidatus Desulfofervidales</taxon>
        <taxon>Candidatus Desulfofervidaceae</taxon>
        <taxon>Candidatus Desulfofervidus</taxon>
    </lineage>
</organism>
<keyword evidence="4" id="KW-0862">Zinc</keyword>
<accession>A0A7V1I605</accession>
<evidence type="ECO:0000256" key="2">
    <source>
        <dbReference type="ARBA" id="ARBA00022723"/>
    </source>
</evidence>
<dbReference type="AlphaFoldDB" id="A0A7V1I605"/>
<dbReference type="NCBIfam" id="TIGR02420">
    <property type="entry name" value="dksA"/>
    <property type="match status" value="1"/>
</dbReference>
<evidence type="ECO:0000313" key="8">
    <source>
        <dbReference type="EMBL" id="HEB74713.1"/>
    </source>
</evidence>
<dbReference type="Pfam" id="PF21157">
    <property type="entry name" value="DksA_N"/>
    <property type="match status" value="1"/>
</dbReference>
<keyword evidence="3" id="KW-0863">Zinc-finger</keyword>
<dbReference type="PROSITE" id="PS51128">
    <property type="entry name" value="ZF_DKSA_2"/>
    <property type="match status" value="1"/>
</dbReference>
<keyword evidence="1" id="KW-0963">Cytoplasm</keyword>
<sequence>MDPKKIEFFRKLLIKQKEELLKQARQTLSSLTQEGAEIPADLADRASLETNREFLLRIRDRERKLIAKIDQTLKKIENGTYGICEQCGQEIEEERLKARPVASFCIKCKRKLETMEKLQKR</sequence>
<dbReference type="Proteomes" id="UP000886268">
    <property type="component" value="Unassembled WGS sequence"/>
</dbReference>
<gene>
    <name evidence="8" type="primary">dksA</name>
    <name evidence="8" type="ORF">ENJ03_05790</name>
</gene>
<dbReference type="InterPro" id="IPR020458">
    <property type="entry name" value="Znf_DskA_TraR_CS"/>
</dbReference>
<feature type="domain" description="DnaK suppressor protein DksA N-terminal" evidence="7">
    <location>
        <begin position="6"/>
        <end position="76"/>
    </location>
</feature>
<dbReference type="GO" id="GO:0008270">
    <property type="term" value="F:zinc ion binding"/>
    <property type="evidence" value="ECO:0007669"/>
    <property type="project" value="UniProtKB-KW"/>
</dbReference>
<dbReference type="Gene3D" id="1.20.120.910">
    <property type="entry name" value="DksA, coiled-coil domain"/>
    <property type="match status" value="1"/>
</dbReference>
<dbReference type="SUPFAM" id="SSF109635">
    <property type="entry name" value="DnaK suppressor protein DksA, alpha-hairpin domain"/>
    <property type="match status" value="1"/>
</dbReference>
<dbReference type="EMBL" id="DRKW01000346">
    <property type="protein sequence ID" value="HEB74713.1"/>
    <property type="molecule type" value="Genomic_DNA"/>
</dbReference>
<evidence type="ECO:0000259" key="6">
    <source>
        <dbReference type="Pfam" id="PF01258"/>
    </source>
</evidence>
<dbReference type="InterPro" id="IPR012784">
    <property type="entry name" value="DksA_RNA_pol-bd"/>
</dbReference>
<proteinExistence type="predicted"/>